<proteinExistence type="inferred from homology"/>
<dbReference type="InterPro" id="IPR033120">
    <property type="entry name" value="HOTDOG_ACOT"/>
</dbReference>
<evidence type="ECO:0000256" key="5">
    <source>
        <dbReference type="SAM" id="MobiDB-lite"/>
    </source>
</evidence>
<comment type="caution">
    <text evidence="7">The sequence shown here is derived from an EMBL/GenBank/DDBJ whole genome shotgun (WGS) entry which is preliminary data.</text>
</comment>
<dbReference type="InterPro" id="IPR029069">
    <property type="entry name" value="HotDog_dom_sf"/>
</dbReference>
<sequence>MSVFNIPRLLKCNALHGKGRRNKGSSFHFLLVHLFSSKTTNEIPLEAQFKNPIVAKLWAARQEAKQRLSLSDTGSTSSTDVSRAAAAVLQEGRSSSDERRGRTPSESATEIMYPFSNDLILREAYQSPWGEMRIGKIMEDLDALAGNIAFNHVFGNPLIVTAAVDRIRTRNRASVQKDLSLSGKVTWVGTSSMEIRMQCTEVDTQEEWLEAYFTFVTLDPQSKKPVAMPPLLPVTNEERAQFELGALKAQAKRVRRKNRLQVGQPLSEDSLKLDQLAASLLQEAGPLLRMPSLADPHSILMNRTSMQNAMTAQPQVRNLHNRIFGGFLMRRAFELAYANAYLFGGKRPHFLEVDDISFDAPVDVGDLLVFNSRILYTKPEGGFLGDYVANHLKMPLIMVEVEAWVTEPEKVSARVSNHFYFTFGLPEGTPCRKVLPANIDEARRMAMRMTADIEQSSLRS</sequence>
<dbReference type="AlphaFoldDB" id="A0A1Z5JCA2"/>
<dbReference type="FunFam" id="3.10.129.10:FF:000032">
    <property type="entry name" value="Acyl-CoA thioester hydrolase"/>
    <property type="match status" value="1"/>
</dbReference>
<protein>
    <recommendedName>
        <fullName evidence="6">HotDog ACOT-type domain-containing protein</fullName>
    </recommendedName>
</protein>
<gene>
    <name evidence="7" type="ORF">FisN_1Lh065</name>
</gene>
<dbReference type="PROSITE" id="PS51770">
    <property type="entry name" value="HOTDOG_ACOT"/>
    <property type="match status" value="2"/>
</dbReference>
<evidence type="ECO:0000313" key="7">
    <source>
        <dbReference type="EMBL" id="GAX11576.1"/>
    </source>
</evidence>
<keyword evidence="3" id="KW-0378">Hydrolase</keyword>
<dbReference type="GO" id="GO:0006637">
    <property type="term" value="P:acyl-CoA metabolic process"/>
    <property type="evidence" value="ECO:0007669"/>
    <property type="project" value="TreeGrafter"/>
</dbReference>
<dbReference type="SUPFAM" id="SSF54637">
    <property type="entry name" value="Thioesterase/thiol ester dehydrase-isomerase"/>
    <property type="match status" value="2"/>
</dbReference>
<evidence type="ECO:0000256" key="2">
    <source>
        <dbReference type="ARBA" id="ARBA00022737"/>
    </source>
</evidence>
<keyword evidence="4" id="KW-0809">Transit peptide</keyword>
<accession>A0A1Z5JCA2</accession>
<name>A0A1Z5JCA2_FISSO</name>
<dbReference type="EMBL" id="BDSP01000042">
    <property type="protein sequence ID" value="GAX11576.1"/>
    <property type="molecule type" value="Genomic_DNA"/>
</dbReference>
<feature type="domain" description="HotDog ACOT-type" evidence="6">
    <location>
        <begin position="302"/>
        <end position="429"/>
    </location>
</feature>
<feature type="region of interest" description="Disordered" evidence="5">
    <location>
        <begin position="68"/>
        <end position="107"/>
    </location>
</feature>
<evidence type="ECO:0000259" key="6">
    <source>
        <dbReference type="PROSITE" id="PS51770"/>
    </source>
</evidence>
<dbReference type="GO" id="GO:0047617">
    <property type="term" value="F:fatty acyl-CoA hydrolase activity"/>
    <property type="evidence" value="ECO:0007669"/>
    <property type="project" value="TreeGrafter"/>
</dbReference>
<dbReference type="OrthoDB" id="331699at2759"/>
<evidence type="ECO:0000256" key="1">
    <source>
        <dbReference type="ARBA" id="ARBA00010458"/>
    </source>
</evidence>
<feature type="compositionally biased region" description="Basic and acidic residues" evidence="5">
    <location>
        <begin position="94"/>
        <end position="103"/>
    </location>
</feature>
<dbReference type="InParanoid" id="A0A1Z5JCA2"/>
<comment type="similarity">
    <text evidence="1">Belongs to the acyl coenzyme A hydrolase family.</text>
</comment>
<organism evidence="7 8">
    <name type="scientific">Fistulifera solaris</name>
    <name type="common">Oleaginous diatom</name>
    <dbReference type="NCBI Taxonomy" id="1519565"/>
    <lineage>
        <taxon>Eukaryota</taxon>
        <taxon>Sar</taxon>
        <taxon>Stramenopiles</taxon>
        <taxon>Ochrophyta</taxon>
        <taxon>Bacillariophyta</taxon>
        <taxon>Bacillariophyceae</taxon>
        <taxon>Bacillariophycidae</taxon>
        <taxon>Naviculales</taxon>
        <taxon>Naviculaceae</taxon>
        <taxon>Fistulifera</taxon>
    </lineage>
</organism>
<dbReference type="Gene3D" id="3.10.129.10">
    <property type="entry name" value="Hotdog Thioesterase"/>
    <property type="match status" value="2"/>
</dbReference>
<feature type="domain" description="HotDog ACOT-type" evidence="6">
    <location>
        <begin position="111"/>
        <end position="221"/>
    </location>
</feature>
<evidence type="ECO:0000256" key="4">
    <source>
        <dbReference type="ARBA" id="ARBA00022946"/>
    </source>
</evidence>
<keyword evidence="2" id="KW-0677">Repeat</keyword>
<dbReference type="PANTHER" id="PTHR12655:SF0">
    <property type="entry name" value="ACYL-COENZYME A THIOESTERASE 9, MITOCHONDRIAL"/>
    <property type="match status" value="1"/>
</dbReference>
<dbReference type="Proteomes" id="UP000198406">
    <property type="component" value="Unassembled WGS sequence"/>
</dbReference>
<evidence type="ECO:0000313" key="8">
    <source>
        <dbReference type="Proteomes" id="UP000198406"/>
    </source>
</evidence>
<keyword evidence="8" id="KW-1185">Reference proteome</keyword>
<dbReference type="CDD" id="cd03442">
    <property type="entry name" value="BFIT_BACH"/>
    <property type="match status" value="2"/>
</dbReference>
<feature type="compositionally biased region" description="Low complexity" evidence="5">
    <location>
        <begin position="68"/>
        <end position="82"/>
    </location>
</feature>
<evidence type="ECO:0000256" key="3">
    <source>
        <dbReference type="ARBA" id="ARBA00022801"/>
    </source>
</evidence>
<reference evidence="7 8" key="1">
    <citation type="journal article" date="2015" name="Plant Cell">
        <title>Oil accumulation by the oleaginous diatom Fistulifera solaris as revealed by the genome and transcriptome.</title>
        <authorList>
            <person name="Tanaka T."/>
            <person name="Maeda Y."/>
            <person name="Veluchamy A."/>
            <person name="Tanaka M."/>
            <person name="Abida H."/>
            <person name="Marechal E."/>
            <person name="Bowler C."/>
            <person name="Muto M."/>
            <person name="Sunaga Y."/>
            <person name="Tanaka M."/>
            <person name="Yoshino T."/>
            <person name="Taniguchi T."/>
            <person name="Fukuda Y."/>
            <person name="Nemoto M."/>
            <person name="Matsumoto M."/>
            <person name="Wong P.S."/>
            <person name="Aburatani S."/>
            <person name="Fujibuchi W."/>
        </authorList>
    </citation>
    <scope>NUCLEOTIDE SEQUENCE [LARGE SCALE GENOMIC DNA]</scope>
    <source>
        <strain evidence="7 8">JPCC DA0580</strain>
    </source>
</reference>
<dbReference type="PANTHER" id="PTHR12655">
    <property type="entry name" value="ACYL-COA THIOESTERASE"/>
    <property type="match status" value="1"/>
</dbReference>